<evidence type="ECO:0000313" key="2">
    <source>
        <dbReference type="Proteomes" id="UP000266723"/>
    </source>
</evidence>
<proteinExistence type="predicted"/>
<keyword evidence="2" id="KW-1185">Reference proteome</keyword>
<dbReference type="Proteomes" id="UP000266723">
    <property type="component" value="Unassembled WGS sequence"/>
</dbReference>
<protein>
    <submittedName>
        <fullName evidence="1">Uncharacterized protein</fullName>
    </submittedName>
</protein>
<name>A0ABQ7B0I6_BRACR</name>
<organism evidence="1 2">
    <name type="scientific">Brassica cretica</name>
    <name type="common">Mustard</name>
    <dbReference type="NCBI Taxonomy" id="69181"/>
    <lineage>
        <taxon>Eukaryota</taxon>
        <taxon>Viridiplantae</taxon>
        <taxon>Streptophyta</taxon>
        <taxon>Embryophyta</taxon>
        <taxon>Tracheophyta</taxon>
        <taxon>Spermatophyta</taxon>
        <taxon>Magnoliopsida</taxon>
        <taxon>eudicotyledons</taxon>
        <taxon>Gunneridae</taxon>
        <taxon>Pentapetalae</taxon>
        <taxon>rosids</taxon>
        <taxon>malvids</taxon>
        <taxon>Brassicales</taxon>
        <taxon>Brassicaceae</taxon>
        <taxon>Brassiceae</taxon>
        <taxon>Brassica</taxon>
    </lineage>
</organism>
<dbReference type="EMBL" id="QGKV02001556">
    <property type="protein sequence ID" value="KAF3519768.1"/>
    <property type="molecule type" value="Genomic_DNA"/>
</dbReference>
<gene>
    <name evidence="1" type="ORF">DY000_02063173</name>
</gene>
<comment type="caution">
    <text evidence="1">The sequence shown here is derived from an EMBL/GenBank/DDBJ whole genome shotgun (WGS) entry which is preliminary data.</text>
</comment>
<accession>A0ABQ7B0I6</accession>
<sequence>MFWNSFNGENQVKQTRACRRDHLVHSDTVLALLIGELPEEYGKDGDNDDDDRW</sequence>
<reference evidence="1 2" key="1">
    <citation type="journal article" date="2020" name="BMC Genomics">
        <title>Intraspecific diversification of the crop wild relative Brassica cretica Lam. using demographic model selection.</title>
        <authorList>
            <person name="Kioukis A."/>
            <person name="Michalopoulou V.A."/>
            <person name="Briers L."/>
            <person name="Pirintsos S."/>
            <person name="Studholme D.J."/>
            <person name="Pavlidis P."/>
            <person name="Sarris P.F."/>
        </authorList>
    </citation>
    <scope>NUCLEOTIDE SEQUENCE [LARGE SCALE GENOMIC DNA]</scope>
    <source>
        <strain evidence="2">cv. PFS-1207/04</strain>
    </source>
</reference>
<evidence type="ECO:0000313" key="1">
    <source>
        <dbReference type="EMBL" id="KAF3519768.1"/>
    </source>
</evidence>